<gene>
    <name evidence="1" type="primary">GLMN</name>
</gene>
<dbReference type="Pfam" id="PF08568">
    <property type="entry name" value="Kinetochor_Ybp2"/>
    <property type="match status" value="2"/>
</dbReference>
<reference evidence="1" key="3">
    <citation type="submission" date="2025-09" db="UniProtKB">
        <authorList>
            <consortium name="Ensembl"/>
        </authorList>
    </citation>
    <scope>IDENTIFICATION</scope>
</reference>
<dbReference type="InterPro" id="IPR019516">
    <property type="entry name" value="Glomulin/ALF4"/>
</dbReference>
<keyword evidence="2" id="KW-1185">Reference proteome</keyword>
<protein>
    <submittedName>
        <fullName evidence="1">Glomulin, FKBP associated protein</fullName>
    </submittedName>
</protein>
<dbReference type="GO" id="GO:0005737">
    <property type="term" value="C:cytoplasm"/>
    <property type="evidence" value="ECO:0007669"/>
    <property type="project" value="TreeGrafter"/>
</dbReference>
<accession>A0A8C3TQ71</accession>
<dbReference type="InterPro" id="IPR013877">
    <property type="entry name" value="YAP-bd/ALF4/Glomulin"/>
</dbReference>
<evidence type="ECO:0000313" key="2">
    <source>
        <dbReference type="Proteomes" id="UP000694563"/>
    </source>
</evidence>
<reference evidence="1" key="2">
    <citation type="submission" date="2025-08" db="UniProtKB">
        <authorList>
            <consortium name="Ensembl"/>
        </authorList>
    </citation>
    <scope>IDENTIFICATION</scope>
</reference>
<name>A0A8C3TQ71_CATUS</name>
<reference evidence="1" key="1">
    <citation type="submission" date="2020-10" db="EMBL/GenBank/DDBJ databases">
        <title>Catharus ustulatus (Swainson's thrush) genome, bCatUst1, primary haplotype v2.</title>
        <authorList>
            <person name="Delmore K."/>
            <person name="Vafadar M."/>
            <person name="Formenti G."/>
            <person name="Chow W."/>
            <person name="Pelan S."/>
            <person name="Howe K."/>
            <person name="Rhie A."/>
            <person name="Mountcastle J."/>
            <person name="Haase B."/>
            <person name="Fedrigo O."/>
            <person name="Jarvis E.D."/>
        </authorList>
    </citation>
    <scope>NUCLEOTIDE SEQUENCE [LARGE SCALE GENOMIC DNA]</scope>
</reference>
<organism evidence="1 2">
    <name type="scientific">Catharus ustulatus</name>
    <name type="common">Russet-backed thrush</name>
    <name type="synonym">Hylocichla ustulatus</name>
    <dbReference type="NCBI Taxonomy" id="91951"/>
    <lineage>
        <taxon>Eukaryota</taxon>
        <taxon>Metazoa</taxon>
        <taxon>Chordata</taxon>
        <taxon>Craniata</taxon>
        <taxon>Vertebrata</taxon>
        <taxon>Euteleostomi</taxon>
        <taxon>Archelosauria</taxon>
        <taxon>Archosauria</taxon>
        <taxon>Dinosauria</taxon>
        <taxon>Saurischia</taxon>
        <taxon>Theropoda</taxon>
        <taxon>Coelurosauria</taxon>
        <taxon>Aves</taxon>
        <taxon>Neognathae</taxon>
        <taxon>Neoaves</taxon>
        <taxon>Telluraves</taxon>
        <taxon>Australaves</taxon>
        <taxon>Passeriformes</taxon>
        <taxon>Turdidae</taxon>
        <taxon>Catharus</taxon>
    </lineage>
</organism>
<proteinExistence type="predicted"/>
<dbReference type="PANTHER" id="PTHR15430">
    <property type="entry name" value="GLOMULIN"/>
    <property type="match status" value="1"/>
</dbReference>
<dbReference type="AlphaFoldDB" id="A0A8C3TQ71"/>
<dbReference type="Ensembl" id="ENSCUST00005001527.1">
    <property type="protein sequence ID" value="ENSCUSP00005001447.1"/>
    <property type="gene ID" value="ENSCUSG00005000874.1"/>
</dbReference>
<dbReference type="GO" id="GO:0055105">
    <property type="term" value="F:ubiquitin-protein transferase inhibitor activity"/>
    <property type="evidence" value="ECO:0007669"/>
    <property type="project" value="TreeGrafter"/>
</dbReference>
<dbReference type="Proteomes" id="UP000694563">
    <property type="component" value="Chromosome 9"/>
</dbReference>
<sequence>MAVDELQAIIQRCQILEEADFKGEDFNLFQVAGQKCLEDGHAAQLLEVIQNEKNKVIIKNMGWNLISPLVRCIFMYKQGDDKREQCLRILDQLAQLCNPKELFLGLLEQIEQTSGEQVCQTVMLLLQPLQTVLLKLQNKKAYSVGLSLAMIMNQLTPLPVPYTKQQIQEDKLGLCQCCNAVVDFAKPFVNEVVKNTEKSSEYNDMELKEELIKFCMKSLKYPLLTAQLEQLEGIEEHPFRHFATEIIDILWNIGELIPLVFVHHKSKSPHWENQEFADIEQKNSADSLACLSYLIFVQHLELLFLAYCKADLVKIMTLCPMEHMGKKSLNILQLFIDKFDTEGKYTLFRCLLKTSNHAGVEGYIIKNIKDQIHLALTYDNIWFTGHHLISLLDLVLSLPEGAETDLLQNSDRIMASLNLLRYLVIKDCESDNQTGVWTTLGKIEQNFLKPLRVGLNMSKAHYEAEIKNKKENRKVCSVTVSGEKMPAMTTGMQLQVLHSALFTFDLIESVLARVEELIEVKTKAVMDENS</sequence>
<dbReference type="PANTHER" id="PTHR15430:SF1">
    <property type="entry name" value="GLOMULIN"/>
    <property type="match status" value="1"/>
</dbReference>
<evidence type="ECO:0000313" key="1">
    <source>
        <dbReference type="Ensembl" id="ENSCUSP00005001447.1"/>
    </source>
</evidence>